<dbReference type="Pfam" id="PF00390">
    <property type="entry name" value="malic"/>
    <property type="match status" value="1"/>
</dbReference>
<dbReference type="InterPro" id="IPR012302">
    <property type="entry name" value="Malic_NAD-bd"/>
</dbReference>
<feature type="binding site" evidence="5">
    <location>
        <position position="372"/>
    </location>
    <ligand>
        <name>(S)-malate</name>
        <dbReference type="ChEBI" id="CHEBI:15589"/>
    </ligand>
</feature>
<dbReference type="Pfam" id="PF02826">
    <property type="entry name" value="2-Hacid_dh_C"/>
    <property type="match status" value="1"/>
</dbReference>
<dbReference type="InterPro" id="IPR045865">
    <property type="entry name" value="ACT-like_dom_sf"/>
</dbReference>
<dbReference type="Pfam" id="PF13291">
    <property type="entry name" value="ACT_4"/>
    <property type="match status" value="1"/>
</dbReference>
<reference evidence="8" key="1">
    <citation type="submission" date="2021-02" db="EMBL/GenBank/DDBJ databases">
        <title>Genome-Resolved Metagenomics of a Microbial Community Performing Photosynthetic Biological Nutrient Removal.</title>
        <authorList>
            <person name="Mcdaniel E.A."/>
        </authorList>
    </citation>
    <scope>NUCLEOTIDE SEQUENCE</scope>
    <source>
        <strain evidence="8">UWPOB_OBS1</strain>
    </source>
</reference>
<organism evidence="8 9">
    <name type="scientific">Candidatus Obscuribacter phosphatis</name>
    <dbReference type="NCBI Taxonomy" id="1906157"/>
    <lineage>
        <taxon>Bacteria</taxon>
        <taxon>Bacillati</taxon>
        <taxon>Candidatus Melainabacteria</taxon>
        <taxon>Candidatus Obscuribacterales</taxon>
        <taxon>Candidatus Obscuribacteraceae</taxon>
        <taxon>Candidatus Obscuribacter</taxon>
    </lineage>
</organism>
<feature type="binding site" evidence="6">
    <location>
        <position position="211"/>
    </location>
    <ligand>
        <name>a divalent metal cation</name>
        <dbReference type="ChEBI" id="CHEBI:60240"/>
    </ligand>
</feature>
<comment type="similarity">
    <text evidence="1">Belongs to the malic enzymes family.</text>
</comment>
<accession>A0A8J7PBN3</accession>
<feature type="binding site" evidence="6">
    <location>
        <position position="210"/>
    </location>
    <ligand>
        <name>a divalent metal cation</name>
        <dbReference type="ChEBI" id="CHEBI:60240"/>
    </ligand>
</feature>
<gene>
    <name evidence="8" type="ORF">J0M35_14625</name>
</gene>
<name>A0A8J7PBN3_9BACT</name>
<dbReference type="SMART" id="SM01274">
    <property type="entry name" value="malic"/>
    <property type="match status" value="1"/>
</dbReference>
<evidence type="ECO:0000259" key="7">
    <source>
        <dbReference type="PROSITE" id="PS51671"/>
    </source>
</evidence>
<dbReference type="GO" id="GO:0051287">
    <property type="term" value="F:NAD binding"/>
    <property type="evidence" value="ECO:0007669"/>
    <property type="project" value="InterPro"/>
</dbReference>
<dbReference type="InterPro" id="IPR046346">
    <property type="entry name" value="Aminoacid_DH-like_N_sf"/>
</dbReference>
<evidence type="ECO:0000313" key="8">
    <source>
        <dbReference type="EMBL" id="MBN8661597.1"/>
    </source>
</evidence>
<dbReference type="Gene3D" id="3.40.50.720">
    <property type="entry name" value="NAD(P)-binding Rossmann-like Domain"/>
    <property type="match status" value="1"/>
</dbReference>
<sequence>MIKAEQRLLRVFRIRVLDKPGYLGRLATKLGELGANIGEIHIVAQGPDFLIREISLQFTNQEHLAAVIAGLSSLEDVSLESVLDPVEQAHEGGKIAVKSRFPLDSIAQMRKIYTPGVAQICKLIQREPAYSRSYTCIGNSVAVVTNGTAILGLGNIGPVAGMPVMEGKSVLYEQLVGVSGVPILIDSTDIDTVVETVKAIAPTFGAIHLEDIAAPECFEIERRLQNELNVPVLHDDQHATAVVVLSALMTIAMRNGLELPLCSVGIIGLGAAGSGIAQLLLSYGVQHVFGTDLRADAASRLETLGGKAVSLKEIMSDCDVVVTTTGVPGLIKPEMVKKGQVILALSNPDPEILPEVAMAQGALFAADGRTINNALSFPGLFKGALKAHSERFTDAMKLAAAHAICRQTKLDNIVPSILDREVHQRVADAVADAAYI</sequence>
<dbReference type="EMBL" id="JAFLCK010000022">
    <property type="protein sequence ID" value="MBN8661597.1"/>
    <property type="molecule type" value="Genomic_DNA"/>
</dbReference>
<dbReference type="AlphaFoldDB" id="A0A8J7PBN3"/>
<dbReference type="InterPro" id="IPR036291">
    <property type="entry name" value="NAD(P)-bd_dom_sf"/>
</dbReference>
<dbReference type="InterPro" id="IPR051674">
    <property type="entry name" value="Malate_Decarboxylase"/>
</dbReference>
<dbReference type="GO" id="GO:0004470">
    <property type="term" value="F:malic enzyme activity"/>
    <property type="evidence" value="ECO:0007669"/>
    <property type="project" value="InterPro"/>
</dbReference>
<comment type="caution">
    <text evidence="8">The sequence shown here is derived from an EMBL/GenBank/DDBJ whole genome shotgun (WGS) entry which is preliminary data.</text>
</comment>
<dbReference type="InterPro" id="IPR037062">
    <property type="entry name" value="Malic_N_dom_sf"/>
</dbReference>
<comment type="pathway">
    <text evidence="3">Amino-acid biosynthesis.</text>
</comment>
<dbReference type="InterPro" id="IPR002912">
    <property type="entry name" value="ACT_dom"/>
</dbReference>
<dbReference type="GO" id="GO:0046872">
    <property type="term" value="F:metal ion binding"/>
    <property type="evidence" value="ECO:0007669"/>
    <property type="project" value="UniProtKB-KW"/>
</dbReference>
<dbReference type="SUPFAM" id="SSF53223">
    <property type="entry name" value="Aminoacid dehydrogenase-like, N-terminal domain"/>
    <property type="match status" value="1"/>
</dbReference>
<evidence type="ECO:0000256" key="3">
    <source>
        <dbReference type="ARBA" id="ARBA00029440"/>
    </source>
</evidence>
<feature type="domain" description="ACT" evidence="7">
    <location>
        <begin position="11"/>
        <end position="86"/>
    </location>
</feature>
<dbReference type="InterPro" id="IPR001891">
    <property type="entry name" value="Malic_OxRdtase"/>
</dbReference>
<feature type="active site" description="Proton donor" evidence="4">
    <location>
        <position position="113"/>
    </location>
</feature>
<keyword evidence="2" id="KW-0560">Oxidoreductase</keyword>
<dbReference type="SMART" id="SM00919">
    <property type="entry name" value="Malic_M"/>
    <property type="match status" value="1"/>
</dbReference>
<dbReference type="GO" id="GO:0016616">
    <property type="term" value="F:oxidoreductase activity, acting on the CH-OH group of donors, NAD or NADP as acceptor"/>
    <property type="evidence" value="ECO:0007669"/>
    <property type="project" value="InterPro"/>
</dbReference>
<evidence type="ECO:0000256" key="2">
    <source>
        <dbReference type="ARBA" id="ARBA00023002"/>
    </source>
</evidence>
<evidence type="ECO:0000256" key="1">
    <source>
        <dbReference type="ARBA" id="ARBA00008785"/>
    </source>
</evidence>
<dbReference type="Proteomes" id="UP000664277">
    <property type="component" value="Unassembled WGS sequence"/>
</dbReference>
<evidence type="ECO:0000256" key="5">
    <source>
        <dbReference type="PIRSR" id="PIRSR000106-2"/>
    </source>
</evidence>
<dbReference type="SUPFAM" id="SSF51735">
    <property type="entry name" value="NAD(P)-binding Rossmann-fold domains"/>
    <property type="match status" value="1"/>
</dbReference>
<dbReference type="InterPro" id="IPR012301">
    <property type="entry name" value="Malic_N_dom"/>
</dbReference>
<dbReference type="InterPro" id="IPR006140">
    <property type="entry name" value="D-isomer_DH_NAD-bd"/>
</dbReference>
<protein>
    <submittedName>
        <fullName evidence="8">NAD-dependent malic enzyme</fullName>
    </submittedName>
</protein>
<evidence type="ECO:0000256" key="4">
    <source>
        <dbReference type="PIRSR" id="PIRSR000106-1"/>
    </source>
</evidence>
<feature type="active site" description="Proton acceptor" evidence="4">
    <location>
        <position position="168"/>
    </location>
</feature>
<dbReference type="Gene3D" id="3.40.50.10380">
    <property type="entry name" value="Malic enzyme, N-terminal domain"/>
    <property type="match status" value="1"/>
</dbReference>
<dbReference type="PANTHER" id="PTHR43237">
    <property type="entry name" value="NADP-DEPENDENT MALIC ENZYME"/>
    <property type="match status" value="1"/>
</dbReference>
<proteinExistence type="inferred from homology"/>
<dbReference type="PIRSF" id="PIRSF000106">
    <property type="entry name" value="ME"/>
    <property type="match status" value="1"/>
</dbReference>
<evidence type="ECO:0000313" key="9">
    <source>
        <dbReference type="Proteomes" id="UP000664277"/>
    </source>
</evidence>
<evidence type="ECO:0000256" key="6">
    <source>
        <dbReference type="PIRSR" id="PIRSR000106-3"/>
    </source>
</evidence>
<dbReference type="PROSITE" id="PS51671">
    <property type="entry name" value="ACT"/>
    <property type="match status" value="1"/>
</dbReference>
<keyword evidence="6" id="KW-0479">Metal-binding</keyword>
<feature type="binding site" evidence="6">
    <location>
        <position position="236"/>
    </location>
    <ligand>
        <name>a divalent metal cation</name>
        <dbReference type="ChEBI" id="CHEBI:60240"/>
    </ligand>
</feature>
<comment type="cofactor">
    <cofactor evidence="6">
        <name>Mg(2+)</name>
        <dbReference type="ChEBI" id="CHEBI:18420"/>
    </cofactor>
    <cofactor evidence="6">
        <name>Mn(2+)</name>
        <dbReference type="ChEBI" id="CHEBI:29035"/>
    </cofactor>
    <text evidence="6">Divalent metal cations. Prefers magnesium or manganese.</text>
</comment>
<dbReference type="PANTHER" id="PTHR43237:SF4">
    <property type="entry name" value="NADP-DEPENDENT MALIC ENZYME"/>
    <property type="match status" value="1"/>
</dbReference>
<dbReference type="SUPFAM" id="SSF55021">
    <property type="entry name" value="ACT-like"/>
    <property type="match status" value="1"/>
</dbReference>
<feature type="binding site" evidence="5">
    <location>
        <position position="347"/>
    </location>
    <ligand>
        <name>(S)-malate</name>
        <dbReference type="ChEBI" id="CHEBI:15589"/>
    </ligand>
</feature>